<comment type="caution">
    <text evidence="2">The sequence shown here is derived from an EMBL/GenBank/DDBJ whole genome shotgun (WGS) entry which is preliminary data.</text>
</comment>
<feature type="domain" description="Nucleotide-diphospho-sugar transferase" evidence="1">
    <location>
        <begin position="33"/>
        <end position="198"/>
    </location>
</feature>
<dbReference type="Gene3D" id="3.90.550.10">
    <property type="entry name" value="Spore Coat Polysaccharide Biosynthesis Protein SpsA, Chain A"/>
    <property type="match status" value="1"/>
</dbReference>
<keyword evidence="3" id="KW-1185">Reference proteome</keyword>
<proteinExistence type="predicted"/>
<dbReference type="OrthoDB" id="186344at2"/>
<gene>
    <name evidence="2" type="ORF">AXI58_07870</name>
</gene>
<organism evidence="2 3">
    <name type="scientific">Bacillus nakamurai</name>
    <dbReference type="NCBI Taxonomy" id="1793963"/>
    <lineage>
        <taxon>Bacteria</taxon>
        <taxon>Bacillati</taxon>
        <taxon>Bacillota</taxon>
        <taxon>Bacilli</taxon>
        <taxon>Bacillales</taxon>
        <taxon>Bacillaceae</taxon>
        <taxon>Bacillus</taxon>
    </lineage>
</organism>
<dbReference type="Proteomes" id="UP000075430">
    <property type="component" value="Unassembled WGS sequence"/>
</dbReference>
<evidence type="ECO:0000313" key="2">
    <source>
        <dbReference type="EMBL" id="KXZ22684.1"/>
    </source>
</evidence>
<dbReference type="STRING" id="1793963.AXI58_07870"/>
<evidence type="ECO:0000313" key="3">
    <source>
        <dbReference type="Proteomes" id="UP000075430"/>
    </source>
</evidence>
<protein>
    <recommendedName>
        <fullName evidence="1">Nucleotide-diphospho-sugar transferase domain-containing protein</fullName>
    </recommendedName>
</protein>
<dbReference type="Pfam" id="PF03407">
    <property type="entry name" value="Nucleotid_trans"/>
    <property type="match status" value="1"/>
</dbReference>
<dbReference type="RefSeq" id="WP_061520273.1">
    <property type="nucleotide sequence ID" value="NZ_JARLZY010000002.1"/>
</dbReference>
<dbReference type="InterPro" id="IPR029044">
    <property type="entry name" value="Nucleotide-diphossugar_trans"/>
</dbReference>
<reference evidence="3" key="1">
    <citation type="submission" date="2016-02" db="EMBL/GenBank/DDBJ databases">
        <authorList>
            <person name="Dunlap C."/>
        </authorList>
    </citation>
    <scope>NUCLEOTIDE SEQUENCE [LARGE SCALE GENOMIC DNA]</scope>
    <source>
        <strain evidence="3">NRRL B-41092</strain>
    </source>
</reference>
<dbReference type="EMBL" id="LSBA01000004">
    <property type="protein sequence ID" value="KXZ22684.1"/>
    <property type="molecule type" value="Genomic_DNA"/>
</dbReference>
<evidence type="ECO:0000259" key="1">
    <source>
        <dbReference type="Pfam" id="PF03407"/>
    </source>
</evidence>
<accession>A0A150FBI0</accession>
<dbReference type="InterPro" id="IPR005069">
    <property type="entry name" value="Nucl-diP-sugar_transferase"/>
</dbReference>
<dbReference type="SUPFAM" id="SSF53448">
    <property type="entry name" value="Nucleotide-diphospho-sugar transferases"/>
    <property type="match status" value="1"/>
</dbReference>
<dbReference type="AlphaFoldDB" id="A0A150FBI0"/>
<sequence>MTSAYCTVLSKGRLYQVIALFGSLKEVQADASVFTLCMDDDTYQVLKAMQLENVTLVPIAALENEELLELKKTRDQSEYCWTVKPVFLEAVLDRHPGLERVTYIDADLFFFADPRPIFENQPDCSVLLSRGDIVIPSFEKQEIDMLQRLLGRYNSGFLSFKTDQAGTDCLKWWKQRCLEECKNAPGEGKFGDQGYLDYMSDLFPNVCDITTPGVNIGHWNYGKHTFSWKDGRLVLEDGHPLIFYHFSGYRIVSTDDIRLIHESTRTDLPFVHQLYQDILPHVIETVSAVRPDFNGFASEDDNK</sequence>
<name>A0A150FBI0_9BACI</name>